<evidence type="ECO:0000256" key="5">
    <source>
        <dbReference type="SAM" id="MobiDB-lite"/>
    </source>
</evidence>
<protein>
    <recommendedName>
        <fullName evidence="6">SOWAHA-C winged helix-turn-helix domain-containing protein</fullName>
    </recommendedName>
</protein>
<feature type="domain" description="SOWAHA-C winged helix-turn-helix" evidence="6">
    <location>
        <begin position="10"/>
        <end position="89"/>
    </location>
</feature>
<dbReference type="PROSITE" id="PS50297">
    <property type="entry name" value="ANK_REP_REGION"/>
    <property type="match status" value="2"/>
</dbReference>
<dbReference type="Gene3D" id="1.25.40.20">
    <property type="entry name" value="Ankyrin repeat-containing domain"/>
    <property type="match status" value="1"/>
</dbReference>
<feature type="repeat" description="ANK" evidence="4">
    <location>
        <begin position="318"/>
        <end position="351"/>
    </location>
</feature>
<dbReference type="AlphaFoldDB" id="A0A0B6YWL9"/>
<comment type="similarity">
    <text evidence="3">Belongs to the SOWAH family.</text>
</comment>
<dbReference type="SUPFAM" id="SSF48403">
    <property type="entry name" value="Ankyrin repeat"/>
    <property type="match status" value="1"/>
</dbReference>
<feature type="repeat" description="ANK" evidence="4">
    <location>
        <begin position="284"/>
        <end position="309"/>
    </location>
</feature>
<dbReference type="InterPro" id="IPR036770">
    <property type="entry name" value="Ankyrin_rpt-contain_sf"/>
</dbReference>
<dbReference type="Pfam" id="PF12796">
    <property type="entry name" value="Ank_2"/>
    <property type="match status" value="1"/>
</dbReference>
<dbReference type="PROSITE" id="PS50088">
    <property type="entry name" value="ANK_REPEAT"/>
    <property type="match status" value="2"/>
</dbReference>
<sequence length="461" mass="49637">GNRKQITMGDFTLEIVLNFMIANGGQVQNHKLVTHFKDVLNHSTNKVTNREKFKDYINELATIKVIEGEKTLVLRKKYCQAAATVQTSAATLQDSQHTHSEGQSVAAADVGSQMDIDSPDGGMVSKARIDETMEVKIVDSDRIPLSVGKVKDNAGTSIVTDSTSSLASAESHKSLASSTSGVSSMEDDSSAPVFSVKDKIKKLNKNISDSDLIHTKSGGSGTGNKKVYKHAGLDDDASHSYESPVILDADQKDWLVVCSSSDYHDINKILTRKPTLAKLKDLTNGYTALHWAAKSGRSEVIKLLASKSAVSVNQRSHGGYTALHLAAINGHENIMELLILTYKADTNLRDYSGKKAKQYLKNSASKIHQLLVSRKLGSEQGIIKSGSDPFMRSASRKSNKGKGVSSLLLAMSSVAKQPLLNWSISPDEVFDEKDGHLKTSPGGSAGSSPGSSRTIRHKISA</sequence>
<evidence type="ECO:0000256" key="4">
    <source>
        <dbReference type="PROSITE-ProRule" id="PRU00023"/>
    </source>
</evidence>
<dbReference type="PANTHER" id="PTHR14491:SF7">
    <property type="entry name" value="SOSONDOWAH, ISOFORM G"/>
    <property type="match status" value="1"/>
</dbReference>
<dbReference type="InterPro" id="IPR002110">
    <property type="entry name" value="Ankyrin_rpt"/>
</dbReference>
<organism evidence="7">
    <name type="scientific">Arion vulgaris</name>
    <dbReference type="NCBI Taxonomy" id="1028688"/>
    <lineage>
        <taxon>Eukaryota</taxon>
        <taxon>Metazoa</taxon>
        <taxon>Spiralia</taxon>
        <taxon>Lophotrochozoa</taxon>
        <taxon>Mollusca</taxon>
        <taxon>Gastropoda</taxon>
        <taxon>Heterobranchia</taxon>
        <taxon>Euthyneura</taxon>
        <taxon>Panpulmonata</taxon>
        <taxon>Eupulmonata</taxon>
        <taxon>Stylommatophora</taxon>
        <taxon>Helicina</taxon>
        <taxon>Arionoidea</taxon>
        <taxon>Arionidae</taxon>
        <taxon>Arion</taxon>
    </lineage>
</organism>
<dbReference type="Pfam" id="PF25877">
    <property type="entry name" value="WHD_SOWAH"/>
    <property type="match status" value="1"/>
</dbReference>
<gene>
    <name evidence="7" type="primary">ORF37676</name>
</gene>
<feature type="non-terminal residue" evidence="7">
    <location>
        <position position="1"/>
    </location>
</feature>
<evidence type="ECO:0000259" key="6">
    <source>
        <dbReference type="Pfam" id="PF25877"/>
    </source>
</evidence>
<reference evidence="7" key="1">
    <citation type="submission" date="2014-12" db="EMBL/GenBank/DDBJ databases">
        <title>Insight into the proteome of Arion vulgaris.</title>
        <authorList>
            <person name="Aradska J."/>
            <person name="Bulat T."/>
            <person name="Smidak R."/>
            <person name="Sarate P."/>
            <person name="Gangsoo J."/>
            <person name="Sialana F."/>
            <person name="Bilban M."/>
            <person name="Lubec G."/>
        </authorList>
    </citation>
    <scope>NUCLEOTIDE SEQUENCE</scope>
    <source>
        <tissue evidence="7">Skin</tissue>
    </source>
</reference>
<proteinExistence type="inferred from homology"/>
<keyword evidence="1" id="KW-0677">Repeat</keyword>
<evidence type="ECO:0000256" key="1">
    <source>
        <dbReference type="ARBA" id="ARBA00022737"/>
    </source>
</evidence>
<accession>A0A0B6YWL9</accession>
<dbReference type="SMART" id="SM00248">
    <property type="entry name" value="ANK"/>
    <property type="match status" value="2"/>
</dbReference>
<dbReference type="EMBL" id="HACG01012995">
    <property type="protein sequence ID" value="CEK59860.1"/>
    <property type="molecule type" value="Transcribed_RNA"/>
</dbReference>
<feature type="compositionally biased region" description="Low complexity" evidence="5">
    <location>
        <begin position="440"/>
        <end position="452"/>
    </location>
</feature>
<evidence type="ECO:0000256" key="2">
    <source>
        <dbReference type="ARBA" id="ARBA00023043"/>
    </source>
</evidence>
<name>A0A0B6YWL9_9EUPU</name>
<evidence type="ECO:0000256" key="3">
    <source>
        <dbReference type="ARBA" id="ARBA00038122"/>
    </source>
</evidence>
<dbReference type="PANTHER" id="PTHR14491">
    <property type="entry name" value="SOSONDOWAH, ISOFORM G"/>
    <property type="match status" value="1"/>
</dbReference>
<feature type="region of interest" description="Disordered" evidence="5">
    <location>
        <begin position="431"/>
        <end position="461"/>
    </location>
</feature>
<keyword evidence="2 4" id="KW-0040">ANK repeat</keyword>
<dbReference type="InterPro" id="IPR058889">
    <property type="entry name" value="WHD_SOWAHA-C"/>
</dbReference>
<evidence type="ECO:0000313" key="7">
    <source>
        <dbReference type="EMBL" id="CEK59860.1"/>
    </source>
</evidence>